<evidence type="ECO:0000313" key="2">
    <source>
        <dbReference type="Ensembl" id="ENSCPGP00000007537.1"/>
    </source>
</evidence>
<organism evidence="2 3">
    <name type="scientific">Calidris pygmaea</name>
    <name type="common">Spoon-billed sandpiper</name>
    <dbReference type="NCBI Taxonomy" id="425635"/>
    <lineage>
        <taxon>Eukaryota</taxon>
        <taxon>Metazoa</taxon>
        <taxon>Chordata</taxon>
        <taxon>Craniata</taxon>
        <taxon>Vertebrata</taxon>
        <taxon>Euteleostomi</taxon>
        <taxon>Archelosauria</taxon>
        <taxon>Archosauria</taxon>
        <taxon>Dinosauria</taxon>
        <taxon>Saurischia</taxon>
        <taxon>Theropoda</taxon>
        <taxon>Coelurosauria</taxon>
        <taxon>Aves</taxon>
        <taxon>Neognathae</taxon>
        <taxon>Neoaves</taxon>
        <taxon>Charadriiformes</taxon>
        <taxon>Scolopacidae</taxon>
        <taxon>Calidris</taxon>
    </lineage>
</organism>
<feature type="compositionally biased region" description="Basic residues" evidence="1">
    <location>
        <begin position="265"/>
        <end position="306"/>
    </location>
</feature>
<name>A0A8C3JGR2_9CHAR</name>
<dbReference type="Proteomes" id="UP000694419">
    <property type="component" value="Unplaced"/>
</dbReference>
<feature type="compositionally biased region" description="Polar residues" evidence="1">
    <location>
        <begin position="97"/>
        <end position="108"/>
    </location>
</feature>
<dbReference type="Ensembl" id="ENSCPGT00000008282.1">
    <property type="protein sequence ID" value="ENSCPGP00000007537.1"/>
    <property type="gene ID" value="ENSCPGG00000005383.1"/>
</dbReference>
<feature type="compositionally biased region" description="Pro residues" evidence="1">
    <location>
        <begin position="27"/>
        <end position="36"/>
    </location>
</feature>
<keyword evidence="3" id="KW-1185">Reference proteome</keyword>
<accession>A0A8C3JGR2</accession>
<protein>
    <submittedName>
        <fullName evidence="2">Uncharacterized protein</fullName>
    </submittedName>
</protein>
<sequence length="346" mass="35202">MGPTEDLRGGPAEGTRVSGPLPDRPRPPLTFVPPALPCQLHPSPLKRSLSLVPGSPQGGGSEWGGGGSGTPPTPGGDEAAVPGPPPRPPFGDHAPLSPQSSVASSGSEQTEEPAGGRNTFQEDGSGMKGLGGDAPHNPLGGVRGICHPPLSPFCVCPPQKKRCPLLAEEPAAAQIRGAFLPNDLRGDDDADGASPRVAERHQGRPAQDRPQHPEAAGAAERPQGAGEGHPGGGQPLDGAAGAAADHGDPHQGLPAPPRRPPAPQRHPRCRGGHRRLPPPPGHRRRSPRRPRPRRGHPGAVHPRHGQSVHPAAGVAAGRGEHHQLPPAPREVPEPRGGAGGGGACGV</sequence>
<reference evidence="2" key="2">
    <citation type="submission" date="2025-09" db="UniProtKB">
        <authorList>
            <consortium name="Ensembl"/>
        </authorList>
    </citation>
    <scope>IDENTIFICATION</scope>
</reference>
<proteinExistence type="predicted"/>
<feature type="region of interest" description="Disordered" evidence="1">
    <location>
        <begin position="177"/>
        <end position="346"/>
    </location>
</feature>
<dbReference type="AlphaFoldDB" id="A0A8C3JGR2"/>
<feature type="compositionally biased region" description="Pro residues" evidence="1">
    <location>
        <begin position="254"/>
        <end position="264"/>
    </location>
</feature>
<feature type="compositionally biased region" description="Gly residues" evidence="1">
    <location>
        <begin position="225"/>
        <end position="235"/>
    </location>
</feature>
<feature type="region of interest" description="Disordered" evidence="1">
    <location>
        <begin position="1"/>
        <end position="144"/>
    </location>
</feature>
<evidence type="ECO:0000256" key="1">
    <source>
        <dbReference type="SAM" id="MobiDB-lite"/>
    </source>
</evidence>
<feature type="compositionally biased region" description="Basic and acidic residues" evidence="1">
    <location>
        <begin position="197"/>
        <end position="212"/>
    </location>
</feature>
<feature type="compositionally biased region" description="Gly residues" evidence="1">
    <location>
        <begin position="56"/>
        <end position="69"/>
    </location>
</feature>
<reference evidence="2" key="1">
    <citation type="submission" date="2025-08" db="UniProtKB">
        <authorList>
            <consortium name="Ensembl"/>
        </authorList>
    </citation>
    <scope>IDENTIFICATION</scope>
</reference>
<evidence type="ECO:0000313" key="3">
    <source>
        <dbReference type="Proteomes" id="UP000694419"/>
    </source>
</evidence>
<feature type="compositionally biased region" description="Gly residues" evidence="1">
    <location>
        <begin position="336"/>
        <end position="346"/>
    </location>
</feature>